<protein>
    <recommendedName>
        <fullName evidence="3">Molybdate metabolism regulator</fullName>
    </recommendedName>
</protein>
<evidence type="ECO:0008006" key="3">
    <source>
        <dbReference type="Google" id="ProtNLM"/>
    </source>
</evidence>
<gene>
    <name evidence="1" type="ORF">LEP1GSC179_4002</name>
</gene>
<dbReference type="AlphaFoldDB" id="A0A0E2BA06"/>
<evidence type="ECO:0000313" key="1">
    <source>
        <dbReference type="EMBL" id="EKO32168.1"/>
    </source>
</evidence>
<reference evidence="1" key="1">
    <citation type="submission" date="2012-10" db="EMBL/GenBank/DDBJ databases">
        <authorList>
            <person name="Harkins D.M."/>
            <person name="Durkin A.S."/>
            <person name="Brinkac L.M."/>
            <person name="Haft D.H."/>
            <person name="Selengut J.D."/>
            <person name="Sanka R."/>
            <person name="DePew J."/>
            <person name="Purushe J."/>
            <person name="Matthias M.A."/>
            <person name="Vinetz J.M."/>
            <person name="Sutton G.G."/>
            <person name="Nierman W.C."/>
            <person name="Fouts D.E."/>
        </authorList>
    </citation>
    <scope>NUCLEOTIDE SEQUENCE [LARGE SCALE GENOMIC DNA]</scope>
    <source>
        <strain evidence="1">MOR084</strain>
    </source>
</reference>
<dbReference type="RefSeq" id="WP_004479907.1">
    <property type="nucleotide sequence ID" value="NZ_AHON02000078.1"/>
</dbReference>
<keyword evidence="2" id="KW-1185">Reference proteome</keyword>
<name>A0A0E2BA06_9LEPT</name>
<dbReference type="Proteomes" id="UP000006329">
    <property type="component" value="Unassembled WGS sequence"/>
</dbReference>
<evidence type="ECO:0000313" key="2">
    <source>
        <dbReference type="Proteomes" id="UP000006329"/>
    </source>
</evidence>
<dbReference type="EMBL" id="AHON02000078">
    <property type="protein sequence ID" value="EKO32168.1"/>
    <property type="molecule type" value="Genomic_DNA"/>
</dbReference>
<proteinExistence type="predicted"/>
<sequence>MNLFTKKLKEFLDDADQNPVSLPYSERLQKIDWNTHADTIAESLRAAYQIAIDSDEKVSGCLLYMSGETENGFRLSEISFAEEEDDPGYQSGPVHDEAHFNIEEPGKILHEVWEKFVDDNKEAYDLIWNAAMHLFVHTAAVAAEKAKDFEEFKNLNKTKKFKVAVAFHDSWGCDIESGEGLVWQSNS</sequence>
<organism evidence="1 2">
    <name type="scientific">Leptospira santarosai str. MOR084</name>
    <dbReference type="NCBI Taxonomy" id="1049984"/>
    <lineage>
        <taxon>Bacteria</taxon>
        <taxon>Pseudomonadati</taxon>
        <taxon>Spirochaetota</taxon>
        <taxon>Spirochaetia</taxon>
        <taxon>Leptospirales</taxon>
        <taxon>Leptospiraceae</taxon>
        <taxon>Leptospira</taxon>
    </lineage>
</organism>
<accession>A0A0E2BA06</accession>
<comment type="caution">
    <text evidence="1">The sequence shown here is derived from an EMBL/GenBank/DDBJ whole genome shotgun (WGS) entry which is preliminary data.</text>
</comment>